<dbReference type="EMBL" id="BK015338">
    <property type="protein sequence ID" value="DAE01978.1"/>
    <property type="molecule type" value="Genomic_DNA"/>
</dbReference>
<proteinExistence type="predicted"/>
<organism evidence="1">
    <name type="scientific">Siphoviridae sp. ctiam3</name>
    <dbReference type="NCBI Taxonomy" id="2825624"/>
    <lineage>
        <taxon>Viruses</taxon>
        <taxon>Duplodnaviria</taxon>
        <taxon>Heunggongvirae</taxon>
        <taxon>Uroviricota</taxon>
        <taxon>Caudoviricetes</taxon>
    </lineage>
</organism>
<protein>
    <submittedName>
        <fullName evidence="1">Tail protein</fullName>
    </submittedName>
</protein>
<dbReference type="Pfam" id="PF10076">
    <property type="entry name" value="Phage_Mu_Gp48"/>
    <property type="match status" value="1"/>
</dbReference>
<dbReference type="InterPro" id="IPR018755">
    <property type="entry name" value="Phage_Mu_Gp48"/>
</dbReference>
<reference evidence="1" key="1">
    <citation type="journal article" date="2021" name="Proc. Natl. Acad. Sci. U.S.A.">
        <title>A Catalog of Tens of Thousands of Viruses from Human Metagenomes Reveals Hidden Associations with Chronic Diseases.</title>
        <authorList>
            <person name="Tisza M.J."/>
            <person name="Buck C.B."/>
        </authorList>
    </citation>
    <scope>NUCLEOTIDE SEQUENCE</scope>
    <source>
        <strain evidence="1">Ctiam3</strain>
    </source>
</reference>
<sequence length="207" mass="23937">MDDFIRWKTVDILAYLPFFIAKDELFKTTNDADSREHERIRVHLLKLLSQLNIQNATDGIKLWDTFVGIDTFADSIDVRRARIIERLNHNSSSTKEFLEYIANQYISDESARISLFNEHYAMDLEFNKEMCFDLAKMKEAIDTYKPAHIAYRTIEVSSLSHDIQIGIFPCISENTYIGFDSSLRNELISLEVKTVSAIAITENTIII</sequence>
<accession>A0A8S5P4N2</accession>
<evidence type="ECO:0000313" key="1">
    <source>
        <dbReference type="EMBL" id="DAE01978.1"/>
    </source>
</evidence>
<name>A0A8S5P4N2_9CAUD</name>